<dbReference type="Proteomes" id="UP000789759">
    <property type="component" value="Unassembled WGS sequence"/>
</dbReference>
<feature type="region of interest" description="Disordered" evidence="6">
    <location>
        <begin position="391"/>
        <end position="413"/>
    </location>
</feature>
<dbReference type="EMBL" id="CAJVQA010027635">
    <property type="protein sequence ID" value="CAG8792392.1"/>
    <property type="molecule type" value="Genomic_DNA"/>
</dbReference>
<evidence type="ECO:0000256" key="3">
    <source>
        <dbReference type="ARBA" id="ARBA00022771"/>
    </source>
</evidence>
<gene>
    <name evidence="8" type="ORF">CPELLU_LOCUS17094</name>
</gene>
<evidence type="ECO:0000256" key="1">
    <source>
        <dbReference type="ARBA" id="ARBA00004123"/>
    </source>
</evidence>
<sequence>VLQYIGHPLNTSEIPKFECLLLHTTVSAGLAFQWIENPEVKALFQFISPLLKLPDRKSLSDRILTSMANELQESIMELASKDKIGVTIAFDGWCNIVKQEIMGIVFITSSGEVLIWIADNISRERQRQEEVISRICALFAEAEELNIKANCLVTNSASTYAAARCYLRNEMRDKVFIPCFAHQANCCIGELFKESLSFKNTNKNAIRIVTFFHHSVYFTAKLRDEQLIFKNLDISQFRTKMITRLERRWSTWEQPILLLSFLLYYFKAWFGSEPNKLLFEFELYKQQKYPFIEKTFKQFNGDIIFWWSYNSRIAPELSCIACHLFGICVTTASVERLFSTMGFLHSPLHNKLKNYKVFPCGTLIAISQLRAEILRTRESKFNYNQSNLPSSSDFLSASSNQSQTFESNNEETDRGINLKEDNSINSETDWDFVINEWEELLSDEQLNEESDKESDNEIDNELDFYDSEIHLAENQSAKWKLEDLFLSNLPPLVFEL</sequence>
<dbReference type="Pfam" id="PF05699">
    <property type="entry name" value="Dimer_Tnp_hAT"/>
    <property type="match status" value="1"/>
</dbReference>
<evidence type="ECO:0000256" key="4">
    <source>
        <dbReference type="ARBA" id="ARBA00022833"/>
    </source>
</evidence>
<comment type="caution">
    <text evidence="8">The sequence shown here is derived from an EMBL/GenBank/DDBJ whole genome shotgun (WGS) entry which is preliminary data.</text>
</comment>
<comment type="subcellular location">
    <subcellularLocation>
        <location evidence="1">Nucleus</location>
    </subcellularLocation>
</comment>
<dbReference type="GO" id="GO:0008270">
    <property type="term" value="F:zinc ion binding"/>
    <property type="evidence" value="ECO:0007669"/>
    <property type="project" value="UniProtKB-KW"/>
</dbReference>
<dbReference type="PANTHER" id="PTHR46481">
    <property type="entry name" value="ZINC FINGER BED DOMAIN-CONTAINING PROTEIN 4"/>
    <property type="match status" value="1"/>
</dbReference>
<protein>
    <submittedName>
        <fullName evidence="8">4386_t:CDS:1</fullName>
    </submittedName>
</protein>
<name>A0A9N9JUG9_9GLOM</name>
<dbReference type="AlphaFoldDB" id="A0A9N9JUG9"/>
<dbReference type="InterPro" id="IPR008906">
    <property type="entry name" value="HATC_C_dom"/>
</dbReference>
<feature type="domain" description="HAT C-terminal dimerisation" evidence="7">
    <location>
        <begin position="300"/>
        <end position="355"/>
    </location>
</feature>
<proteinExistence type="predicted"/>
<keyword evidence="2" id="KW-0479">Metal-binding</keyword>
<keyword evidence="3" id="KW-0863">Zinc-finger</keyword>
<evidence type="ECO:0000313" key="8">
    <source>
        <dbReference type="EMBL" id="CAG8792392.1"/>
    </source>
</evidence>
<keyword evidence="4" id="KW-0862">Zinc</keyword>
<evidence type="ECO:0000259" key="7">
    <source>
        <dbReference type="Pfam" id="PF05699"/>
    </source>
</evidence>
<evidence type="ECO:0000313" key="9">
    <source>
        <dbReference type="Proteomes" id="UP000789759"/>
    </source>
</evidence>
<keyword evidence="5" id="KW-0539">Nucleus</keyword>
<accession>A0A9N9JUG9</accession>
<organism evidence="8 9">
    <name type="scientific">Cetraspora pellucida</name>
    <dbReference type="NCBI Taxonomy" id="1433469"/>
    <lineage>
        <taxon>Eukaryota</taxon>
        <taxon>Fungi</taxon>
        <taxon>Fungi incertae sedis</taxon>
        <taxon>Mucoromycota</taxon>
        <taxon>Glomeromycotina</taxon>
        <taxon>Glomeromycetes</taxon>
        <taxon>Diversisporales</taxon>
        <taxon>Gigasporaceae</taxon>
        <taxon>Cetraspora</taxon>
    </lineage>
</organism>
<dbReference type="GO" id="GO:0005634">
    <property type="term" value="C:nucleus"/>
    <property type="evidence" value="ECO:0007669"/>
    <property type="project" value="UniProtKB-SubCell"/>
</dbReference>
<dbReference type="InterPro" id="IPR012337">
    <property type="entry name" value="RNaseH-like_sf"/>
</dbReference>
<evidence type="ECO:0000256" key="5">
    <source>
        <dbReference type="ARBA" id="ARBA00023242"/>
    </source>
</evidence>
<dbReference type="InterPro" id="IPR052035">
    <property type="entry name" value="ZnF_BED_domain_contain"/>
</dbReference>
<dbReference type="SUPFAM" id="SSF53098">
    <property type="entry name" value="Ribonuclease H-like"/>
    <property type="match status" value="1"/>
</dbReference>
<feature type="non-terminal residue" evidence="8">
    <location>
        <position position="496"/>
    </location>
</feature>
<evidence type="ECO:0000256" key="2">
    <source>
        <dbReference type="ARBA" id="ARBA00022723"/>
    </source>
</evidence>
<feature type="compositionally biased region" description="Low complexity" evidence="6">
    <location>
        <begin position="391"/>
        <end position="403"/>
    </location>
</feature>
<evidence type="ECO:0000256" key="6">
    <source>
        <dbReference type="SAM" id="MobiDB-lite"/>
    </source>
</evidence>
<reference evidence="8" key="1">
    <citation type="submission" date="2021-06" db="EMBL/GenBank/DDBJ databases">
        <authorList>
            <person name="Kallberg Y."/>
            <person name="Tangrot J."/>
            <person name="Rosling A."/>
        </authorList>
    </citation>
    <scope>NUCLEOTIDE SEQUENCE</scope>
    <source>
        <strain evidence="8">FL966</strain>
    </source>
</reference>
<dbReference type="OrthoDB" id="2436760at2759"/>
<dbReference type="GO" id="GO:0046983">
    <property type="term" value="F:protein dimerization activity"/>
    <property type="evidence" value="ECO:0007669"/>
    <property type="project" value="InterPro"/>
</dbReference>
<keyword evidence="9" id="KW-1185">Reference proteome</keyword>
<dbReference type="PANTHER" id="PTHR46481:SF10">
    <property type="entry name" value="ZINC FINGER BED DOMAIN-CONTAINING PROTEIN 39"/>
    <property type="match status" value="1"/>
</dbReference>